<sequence length="174" mass="19008">MTASLGLPVSLRRASGYPWVELAHCLPISEHFVFLALSVQPLCSLSPCQYCSRPPHGKRRHSAPRPLAPCTMRECVNAYHNANAPEVLQTRCESASVHLTSELLQGNSWMTSWSALHHLQPASAGSSSPPNKGPIAAALSLSCQFNNHRLGPHALRHFCSCPSLYAFHSLLTFD</sequence>
<evidence type="ECO:0000313" key="2">
    <source>
        <dbReference type="Proteomes" id="UP000799428"/>
    </source>
</evidence>
<proteinExistence type="predicted"/>
<evidence type="ECO:0000313" key="1">
    <source>
        <dbReference type="EMBL" id="KAF2711191.1"/>
    </source>
</evidence>
<organism evidence="1 2">
    <name type="scientific">Pleomassaria siparia CBS 279.74</name>
    <dbReference type="NCBI Taxonomy" id="1314801"/>
    <lineage>
        <taxon>Eukaryota</taxon>
        <taxon>Fungi</taxon>
        <taxon>Dikarya</taxon>
        <taxon>Ascomycota</taxon>
        <taxon>Pezizomycotina</taxon>
        <taxon>Dothideomycetes</taxon>
        <taxon>Pleosporomycetidae</taxon>
        <taxon>Pleosporales</taxon>
        <taxon>Pleomassariaceae</taxon>
        <taxon>Pleomassaria</taxon>
    </lineage>
</organism>
<dbReference type="Proteomes" id="UP000799428">
    <property type="component" value="Unassembled WGS sequence"/>
</dbReference>
<name>A0A6G1KFK3_9PLEO</name>
<dbReference type="AlphaFoldDB" id="A0A6G1KFK3"/>
<reference evidence="1" key="1">
    <citation type="journal article" date="2020" name="Stud. Mycol.">
        <title>101 Dothideomycetes genomes: a test case for predicting lifestyles and emergence of pathogens.</title>
        <authorList>
            <person name="Haridas S."/>
            <person name="Albert R."/>
            <person name="Binder M."/>
            <person name="Bloem J."/>
            <person name="Labutti K."/>
            <person name="Salamov A."/>
            <person name="Andreopoulos B."/>
            <person name="Baker S."/>
            <person name="Barry K."/>
            <person name="Bills G."/>
            <person name="Bluhm B."/>
            <person name="Cannon C."/>
            <person name="Castanera R."/>
            <person name="Culley D."/>
            <person name="Daum C."/>
            <person name="Ezra D."/>
            <person name="Gonzalez J."/>
            <person name="Henrissat B."/>
            <person name="Kuo A."/>
            <person name="Liang C."/>
            <person name="Lipzen A."/>
            <person name="Lutzoni F."/>
            <person name="Magnuson J."/>
            <person name="Mondo S."/>
            <person name="Nolan M."/>
            <person name="Ohm R."/>
            <person name="Pangilinan J."/>
            <person name="Park H.-J."/>
            <person name="Ramirez L."/>
            <person name="Alfaro M."/>
            <person name="Sun H."/>
            <person name="Tritt A."/>
            <person name="Yoshinaga Y."/>
            <person name="Zwiers L.-H."/>
            <person name="Turgeon B."/>
            <person name="Goodwin S."/>
            <person name="Spatafora J."/>
            <person name="Crous P."/>
            <person name="Grigoriev I."/>
        </authorList>
    </citation>
    <scope>NUCLEOTIDE SEQUENCE</scope>
    <source>
        <strain evidence="1">CBS 279.74</strain>
    </source>
</reference>
<protein>
    <submittedName>
        <fullName evidence="1">Uncharacterized protein</fullName>
    </submittedName>
</protein>
<accession>A0A6G1KFK3</accession>
<dbReference type="EMBL" id="MU005768">
    <property type="protein sequence ID" value="KAF2711191.1"/>
    <property type="molecule type" value="Genomic_DNA"/>
</dbReference>
<keyword evidence="2" id="KW-1185">Reference proteome</keyword>
<gene>
    <name evidence="1" type="ORF">K504DRAFT_243918</name>
</gene>